<feature type="domain" description="Lycopene cyclase" evidence="9">
    <location>
        <begin position="5"/>
        <end position="94"/>
    </location>
</feature>
<keyword evidence="4" id="KW-0125">Carotenoid biosynthesis</keyword>
<dbReference type="Pfam" id="PF18916">
    <property type="entry name" value="Lycopene_cyc"/>
    <property type="match status" value="1"/>
</dbReference>
<evidence type="ECO:0000313" key="11">
    <source>
        <dbReference type="Proteomes" id="UP000226079"/>
    </source>
</evidence>
<evidence type="ECO:0000256" key="6">
    <source>
        <dbReference type="ARBA" id="ARBA00023136"/>
    </source>
</evidence>
<feature type="transmembrane region" description="Helical" evidence="8">
    <location>
        <begin position="37"/>
        <end position="60"/>
    </location>
</feature>
<proteinExistence type="predicted"/>
<evidence type="ECO:0000259" key="9">
    <source>
        <dbReference type="Pfam" id="PF18916"/>
    </source>
</evidence>
<sequence>MAYEYLIVLAGCVLVTLPLEFVLGARVYRRPARLAAVVLPVAAIFYLWDLVAVARGHWGFNPARTSGILLPGQVPLEEALFFLVIPLCGLLTYEAVGAVLARWRARRTVIADPVAETASPSATDSTGEAQGHA</sequence>
<dbReference type="GO" id="GO:0016117">
    <property type="term" value="P:carotenoid biosynthetic process"/>
    <property type="evidence" value="ECO:0007669"/>
    <property type="project" value="UniProtKB-KW"/>
</dbReference>
<feature type="transmembrane region" description="Helical" evidence="8">
    <location>
        <begin position="80"/>
        <end position="101"/>
    </location>
</feature>
<evidence type="ECO:0000256" key="5">
    <source>
        <dbReference type="ARBA" id="ARBA00022989"/>
    </source>
</evidence>
<dbReference type="EMBL" id="PDJC01000001">
    <property type="protein sequence ID" value="PFG15584.1"/>
    <property type="molecule type" value="Genomic_DNA"/>
</dbReference>
<comment type="pathway">
    <text evidence="2">Carotenoid biosynthesis.</text>
</comment>
<evidence type="ECO:0000256" key="8">
    <source>
        <dbReference type="SAM" id="Phobius"/>
    </source>
</evidence>
<dbReference type="GO" id="GO:0016020">
    <property type="term" value="C:membrane"/>
    <property type="evidence" value="ECO:0007669"/>
    <property type="project" value="UniProtKB-SubCell"/>
</dbReference>
<organism evidence="10 11">
    <name type="scientific">Propionicimonas paludicola</name>
    <dbReference type="NCBI Taxonomy" id="185243"/>
    <lineage>
        <taxon>Bacteria</taxon>
        <taxon>Bacillati</taxon>
        <taxon>Actinomycetota</taxon>
        <taxon>Actinomycetes</taxon>
        <taxon>Propionibacteriales</taxon>
        <taxon>Nocardioidaceae</taxon>
        <taxon>Propionicimonas</taxon>
    </lineage>
</organism>
<dbReference type="AlphaFoldDB" id="A0A2A9CMF3"/>
<keyword evidence="7" id="KW-0413">Isomerase</keyword>
<reference evidence="10 11" key="1">
    <citation type="submission" date="2017-10" db="EMBL/GenBank/DDBJ databases">
        <title>Sequencing the genomes of 1000 actinobacteria strains.</title>
        <authorList>
            <person name="Klenk H.-P."/>
        </authorList>
    </citation>
    <scope>NUCLEOTIDE SEQUENCE [LARGE SCALE GENOMIC DNA]</scope>
    <source>
        <strain evidence="10 11">DSM 15597</strain>
    </source>
</reference>
<comment type="caution">
    <text evidence="10">The sequence shown here is derived from an EMBL/GenBank/DDBJ whole genome shotgun (WGS) entry which is preliminary data.</text>
</comment>
<protein>
    <submittedName>
        <fullName evidence="10">Lycopene cyclase domain-containing protein</fullName>
    </submittedName>
</protein>
<keyword evidence="5 8" id="KW-1133">Transmembrane helix</keyword>
<accession>A0A2A9CMF3</accession>
<keyword evidence="3 8" id="KW-0812">Transmembrane</keyword>
<dbReference type="GO" id="GO:0016872">
    <property type="term" value="F:intramolecular lyase activity"/>
    <property type="evidence" value="ECO:0007669"/>
    <property type="project" value="InterPro"/>
</dbReference>
<keyword evidence="11" id="KW-1185">Reference proteome</keyword>
<evidence type="ECO:0000256" key="1">
    <source>
        <dbReference type="ARBA" id="ARBA00004141"/>
    </source>
</evidence>
<comment type="subcellular location">
    <subcellularLocation>
        <location evidence="1">Membrane</location>
        <topology evidence="1">Multi-pass membrane protein</topology>
    </subcellularLocation>
</comment>
<evidence type="ECO:0000313" key="10">
    <source>
        <dbReference type="EMBL" id="PFG15584.1"/>
    </source>
</evidence>
<dbReference type="NCBIfam" id="TIGR03462">
    <property type="entry name" value="CarR_dom_SF"/>
    <property type="match status" value="1"/>
</dbReference>
<evidence type="ECO:0000256" key="4">
    <source>
        <dbReference type="ARBA" id="ARBA00022746"/>
    </source>
</evidence>
<dbReference type="RefSeq" id="WP_211283233.1">
    <property type="nucleotide sequence ID" value="NZ_PDJC01000001.1"/>
</dbReference>
<dbReference type="InterPro" id="IPR017825">
    <property type="entry name" value="Lycopene_cyclase_dom"/>
</dbReference>
<dbReference type="Proteomes" id="UP000226079">
    <property type="component" value="Unassembled WGS sequence"/>
</dbReference>
<keyword evidence="6 8" id="KW-0472">Membrane</keyword>
<evidence type="ECO:0000256" key="7">
    <source>
        <dbReference type="ARBA" id="ARBA00023235"/>
    </source>
</evidence>
<evidence type="ECO:0000256" key="3">
    <source>
        <dbReference type="ARBA" id="ARBA00022692"/>
    </source>
</evidence>
<feature type="transmembrane region" description="Helical" evidence="8">
    <location>
        <begin position="6"/>
        <end position="25"/>
    </location>
</feature>
<gene>
    <name evidence="10" type="ORF">ATK74_0104</name>
</gene>
<name>A0A2A9CMF3_9ACTN</name>
<evidence type="ECO:0000256" key="2">
    <source>
        <dbReference type="ARBA" id="ARBA00004829"/>
    </source>
</evidence>
<dbReference type="GO" id="GO:0045436">
    <property type="term" value="F:lycopene beta cyclase activity"/>
    <property type="evidence" value="ECO:0007669"/>
    <property type="project" value="UniProtKB-ARBA"/>
</dbReference>